<keyword evidence="2" id="KW-0812">Transmembrane</keyword>
<feature type="transmembrane region" description="Helical" evidence="2">
    <location>
        <begin position="189"/>
        <end position="222"/>
    </location>
</feature>
<proteinExistence type="predicted"/>
<keyword evidence="2" id="KW-0472">Membrane</keyword>
<dbReference type="Proteomes" id="UP000494163">
    <property type="component" value="Chromosome 3L"/>
</dbReference>
<dbReference type="EMBL" id="CP012525">
    <property type="protein sequence ID" value="ALC44194.1"/>
    <property type="molecule type" value="Genomic_DNA"/>
</dbReference>
<gene>
    <name evidence="3" type="ORF">Dbus_chr3Lg1360</name>
</gene>
<dbReference type="STRING" id="30019.A0A0M5J5Z8"/>
<name>A0A0M5J5Z8_DROBS</name>
<dbReference type="OMA" id="AAICCMD"/>
<feature type="transmembrane region" description="Helical" evidence="2">
    <location>
        <begin position="137"/>
        <end position="160"/>
    </location>
</feature>
<feature type="transmembrane region" description="Helical" evidence="2">
    <location>
        <begin position="100"/>
        <end position="125"/>
    </location>
</feature>
<accession>A0A0M5J5Z8</accession>
<sequence>MYGTPKVAIKHFDSLKLWTNWAGALGMVQACIWIGLTITAILAYNCELYISDYMTWGSYLKLVFFDVYFRGNCQMSTSDYQNYNTGTLYTVQTVFTQEDILIWSSVYLGVSVCWLIVSIVLLACVRKDNVKLTLGAIYAWVCFMAIVCAMDVAAGVIFGIDYDRFHAKALTMNANSINVGEINPNGAQLLAAGVAALSMMIISLKGFVLWLMNFGLLVYLLARALQIVLDKKDTETLFMPRKDSDDILTTRAPIRAYEDETIKVQAYSNEAYIPETRSTAETIEVNEEAIVRAAHMSQDASLMDRRFRNIDAFQQYPAPNSSRTPRQQSQGPVQETVIVATAGFPVPDYSPQPSPNPNGILRHPHY</sequence>
<evidence type="ECO:0000313" key="4">
    <source>
        <dbReference type="Proteomes" id="UP000494163"/>
    </source>
</evidence>
<evidence type="ECO:0000313" key="3">
    <source>
        <dbReference type="EMBL" id="ALC44194.1"/>
    </source>
</evidence>
<organism evidence="3 4">
    <name type="scientific">Drosophila busckii</name>
    <name type="common">Fruit fly</name>
    <dbReference type="NCBI Taxonomy" id="30019"/>
    <lineage>
        <taxon>Eukaryota</taxon>
        <taxon>Metazoa</taxon>
        <taxon>Ecdysozoa</taxon>
        <taxon>Arthropoda</taxon>
        <taxon>Hexapoda</taxon>
        <taxon>Insecta</taxon>
        <taxon>Pterygota</taxon>
        <taxon>Neoptera</taxon>
        <taxon>Endopterygota</taxon>
        <taxon>Diptera</taxon>
        <taxon>Brachycera</taxon>
        <taxon>Muscomorpha</taxon>
        <taxon>Ephydroidea</taxon>
        <taxon>Drosophilidae</taxon>
        <taxon>Drosophila</taxon>
    </lineage>
</organism>
<reference evidence="3 4" key="1">
    <citation type="submission" date="2015-08" db="EMBL/GenBank/DDBJ databases">
        <title>Ancestral chromatin configuration constrains chromatin evolution on differentiating sex chromosomes in Drosophila.</title>
        <authorList>
            <person name="Zhou Q."/>
            <person name="Bachtrog D."/>
        </authorList>
    </citation>
    <scope>NUCLEOTIDE SEQUENCE [LARGE SCALE GENOMIC DNA]</scope>
    <source>
        <tissue evidence="3">Whole larvae</tissue>
    </source>
</reference>
<dbReference type="OrthoDB" id="10264154at2759"/>
<feature type="region of interest" description="Disordered" evidence="1">
    <location>
        <begin position="344"/>
        <end position="366"/>
    </location>
</feature>
<dbReference type="PROSITE" id="PS51257">
    <property type="entry name" value="PROKAR_LIPOPROTEIN"/>
    <property type="match status" value="1"/>
</dbReference>
<protein>
    <submittedName>
        <fullName evidence="3">CG12974</fullName>
    </submittedName>
</protein>
<evidence type="ECO:0000256" key="2">
    <source>
        <dbReference type="SAM" id="Phobius"/>
    </source>
</evidence>
<keyword evidence="4" id="KW-1185">Reference proteome</keyword>
<dbReference type="AlphaFoldDB" id="A0A0M5J5Z8"/>
<feature type="transmembrane region" description="Helical" evidence="2">
    <location>
        <begin position="21"/>
        <end position="44"/>
    </location>
</feature>
<keyword evidence="2" id="KW-1133">Transmembrane helix</keyword>
<evidence type="ECO:0000256" key="1">
    <source>
        <dbReference type="SAM" id="MobiDB-lite"/>
    </source>
</evidence>